<dbReference type="AlphaFoldDB" id="A0A154BQH6"/>
<evidence type="ECO:0000313" key="2">
    <source>
        <dbReference type="EMBL" id="KYZ76120.1"/>
    </source>
</evidence>
<feature type="transmembrane region" description="Helical" evidence="1">
    <location>
        <begin position="72"/>
        <end position="91"/>
    </location>
</feature>
<dbReference type="STRING" id="1794912.AXX12_06665"/>
<dbReference type="OrthoDB" id="4624at2"/>
<gene>
    <name evidence="2" type="ORF">AXX12_06665</name>
</gene>
<dbReference type="InterPro" id="IPR030949">
    <property type="entry name" value="ECF_S_folate_fam"/>
</dbReference>
<keyword evidence="1" id="KW-0472">Membrane</keyword>
<dbReference type="NCBIfam" id="TIGR04518">
    <property type="entry name" value="ECF_S_folT_fam"/>
    <property type="match status" value="1"/>
</dbReference>
<dbReference type="Pfam" id="PF07155">
    <property type="entry name" value="ECF-ribofla_trS"/>
    <property type="match status" value="1"/>
</dbReference>
<keyword evidence="3" id="KW-1185">Reference proteome</keyword>
<dbReference type="Gene3D" id="1.10.1760.20">
    <property type="match status" value="1"/>
</dbReference>
<dbReference type="EMBL" id="LSGP01000017">
    <property type="protein sequence ID" value="KYZ76120.1"/>
    <property type="molecule type" value="Genomic_DNA"/>
</dbReference>
<dbReference type="GO" id="GO:0016020">
    <property type="term" value="C:membrane"/>
    <property type="evidence" value="ECO:0007669"/>
    <property type="project" value="InterPro"/>
</dbReference>
<feature type="transmembrane region" description="Helical" evidence="1">
    <location>
        <begin position="37"/>
        <end position="66"/>
    </location>
</feature>
<feature type="transmembrane region" description="Helical" evidence="1">
    <location>
        <begin position="6"/>
        <end position="25"/>
    </location>
</feature>
<sequence>MSKTRVIVILGLLISLDIILTRFLSIQTPILRIGFGFIPIALSGMLFGPVIGGVAAAVGDILGMLIFPHAPYFPGFTVSAFAGGCIYGLFLHKQNPSLIRTTIAVSLIVAVVDLGLNTAWLSFLTGKAAMVLIPARLAKSLVMLPVQIFLIYSVCRYFTGGKFLKYSRTDH</sequence>
<proteinExistence type="predicted"/>
<dbReference type="InterPro" id="IPR009825">
    <property type="entry name" value="ECF_substrate-spec-like"/>
</dbReference>
<protein>
    <submittedName>
        <fullName evidence="2">Folate transporter</fullName>
    </submittedName>
</protein>
<accession>A0A154BQH6</accession>
<evidence type="ECO:0000256" key="1">
    <source>
        <dbReference type="SAM" id="Phobius"/>
    </source>
</evidence>
<comment type="caution">
    <text evidence="2">The sequence shown here is derived from an EMBL/GenBank/DDBJ whole genome shotgun (WGS) entry which is preliminary data.</text>
</comment>
<name>A0A154BQH6_ANASB</name>
<feature type="transmembrane region" description="Helical" evidence="1">
    <location>
        <begin position="141"/>
        <end position="159"/>
    </location>
</feature>
<dbReference type="Proteomes" id="UP000076268">
    <property type="component" value="Unassembled WGS sequence"/>
</dbReference>
<organism evidence="2 3">
    <name type="scientific">Anaerosporomusa subterranea</name>
    <dbReference type="NCBI Taxonomy" id="1794912"/>
    <lineage>
        <taxon>Bacteria</taxon>
        <taxon>Bacillati</taxon>
        <taxon>Bacillota</taxon>
        <taxon>Negativicutes</taxon>
        <taxon>Acetonemataceae</taxon>
        <taxon>Anaerosporomusa</taxon>
    </lineage>
</organism>
<keyword evidence="1" id="KW-1133">Transmembrane helix</keyword>
<keyword evidence="1" id="KW-0812">Transmembrane</keyword>
<reference evidence="2 3" key="1">
    <citation type="submission" date="2016-02" db="EMBL/GenBank/DDBJ databases">
        <title>Anaerosporomusa subterraneum gen. nov., sp. nov., a spore-forming obligate anaerobe isolated from saprolite.</title>
        <authorList>
            <person name="Choi J.K."/>
            <person name="Shah M."/>
            <person name="Yee N."/>
        </authorList>
    </citation>
    <scope>NUCLEOTIDE SEQUENCE [LARGE SCALE GENOMIC DNA]</scope>
    <source>
        <strain evidence="2 3">RU4</strain>
    </source>
</reference>
<dbReference type="RefSeq" id="WP_066241000.1">
    <property type="nucleotide sequence ID" value="NZ_LSGP01000017.1"/>
</dbReference>
<feature type="transmembrane region" description="Helical" evidence="1">
    <location>
        <begin position="103"/>
        <end position="121"/>
    </location>
</feature>
<evidence type="ECO:0000313" key="3">
    <source>
        <dbReference type="Proteomes" id="UP000076268"/>
    </source>
</evidence>